<reference evidence="2 3" key="1">
    <citation type="journal article" date="2018" name="G3 (Bethesda)">
        <title>Phylogenetic and Phylogenomic Definition of Rhizopus Species.</title>
        <authorList>
            <person name="Gryganskyi A.P."/>
            <person name="Golan J."/>
            <person name="Dolatabadi S."/>
            <person name="Mondo S."/>
            <person name="Robb S."/>
            <person name="Idnurm A."/>
            <person name="Muszewska A."/>
            <person name="Steczkiewicz K."/>
            <person name="Masonjones S."/>
            <person name="Liao H.L."/>
            <person name="Gajdeczka M.T."/>
            <person name="Anike F."/>
            <person name="Vuek A."/>
            <person name="Anishchenko I.M."/>
            <person name="Voigt K."/>
            <person name="de Hoog G.S."/>
            <person name="Smith M.E."/>
            <person name="Heitman J."/>
            <person name="Vilgalys R."/>
            <person name="Stajich J.E."/>
        </authorList>
    </citation>
    <scope>NUCLEOTIDE SEQUENCE [LARGE SCALE GENOMIC DNA]</scope>
    <source>
        <strain evidence="2 3">LSU 92-RS-03</strain>
    </source>
</reference>
<sequence length="182" mass="20348">NTSNNTNSNISTNTSANTSANTSTKSIKIFEKVSNCEWTHRMVTIYQLPAILRLPHVIDDSTPSDTITDLIPSFNCLLYDDDVVLIADPSNLKTLLTKCEDHSYSLGYRWNPLNCVIVAPTNDTQSYQLYDAELPKELSFSYISCVTESSRTINQLVSTVSARFKGEILKNDLRVGPESQYP</sequence>
<proteinExistence type="predicted"/>
<organism evidence="2 3">
    <name type="scientific">Rhizopus stolonifer</name>
    <name type="common">Rhizopus nigricans</name>
    <dbReference type="NCBI Taxonomy" id="4846"/>
    <lineage>
        <taxon>Eukaryota</taxon>
        <taxon>Fungi</taxon>
        <taxon>Fungi incertae sedis</taxon>
        <taxon>Mucoromycota</taxon>
        <taxon>Mucoromycotina</taxon>
        <taxon>Mucoromycetes</taxon>
        <taxon>Mucorales</taxon>
        <taxon>Mucorineae</taxon>
        <taxon>Rhizopodaceae</taxon>
        <taxon>Rhizopus</taxon>
    </lineage>
</organism>
<dbReference type="Proteomes" id="UP000253551">
    <property type="component" value="Unassembled WGS sequence"/>
</dbReference>
<dbReference type="EMBL" id="PJQM01000432">
    <property type="protein sequence ID" value="RCI05273.1"/>
    <property type="molecule type" value="Genomic_DNA"/>
</dbReference>
<feature type="non-terminal residue" evidence="2">
    <location>
        <position position="1"/>
    </location>
</feature>
<dbReference type="STRING" id="4846.A0A367KSU2"/>
<keyword evidence="3" id="KW-1185">Reference proteome</keyword>
<dbReference type="OrthoDB" id="5514950at2759"/>
<dbReference type="AlphaFoldDB" id="A0A367KSU2"/>
<name>A0A367KSU2_RHIST</name>
<evidence type="ECO:0000313" key="3">
    <source>
        <dbReference type="Proteomes" id="UP000253551"/>
    </source>
</evidence>
<feature type="region of interest" description="Disordered" evidence="1">
    <location>
        <begin position="1"/>
        <end position="20"/>
    </location>
</feature>
<comment type="caution">
    <text evidence="2">The sequence shown here is derived from an EMBL/GenBank/DDBJ whole genome shotgun (WGS) entry which is preliminary data.</text>
</comment>
<accession>A0A367KSU2</accession>
<evidence type="ECO:0000256" key="1">
    <source>
        <dbReference type="SAM" id="MobiDB-lite"/>
    </source>
</evidence>
<evidence type="ECO:0008006" key="4">
    <source>
        <dbReference type="Google" id="ProtNLM"/>
    </source>
</evidence>
<evidence type="ECO:0000313" key="2">
    <source>
        <dbReference type="EMBL" id="RCI05273.1"/>
    </source>
</evidence>
<protein>
    <recommendedName>
        <fullName evidence="4">Reverse transcriptase domain-containing protein</fullName>
    </recommendedName>
</protein>
<gene>
    <name evidence="2" type="ORF">CU098_006364</name>
</gene>